<dbReference type="EMBL" id="MU032349">
    <property type="protein sequence ID" value="KAF3763359.1"/>
    <property type="molecule type" value="Genomic_DNA"/>
</dbReference>
<reference evidence="11" key="1">
    <citation type="journal article" date="2020" name="Phytopathology">
        <title>Genome sequence of the chestnut blight fungus Cryphonectria parasitica EP155: A fundamental resource for an archetypical invasive plant pathogen.</title>
        <authorList>
            <person name="Crouch J.A."/>
            <person name="Dawe A."/>
            <person name="Aerts A."/>
            <person name="Barry K."/>
            <person name="Churchill A.C.L."/>
            <person name="Grimwood J."/>
            <person name="Hillman B."/>
            <person name="Milgroom M.G."/>
            <person name="Pangilinan J."/>
            <person name="Smith M."/>
            <person name="Salamov A."/>
            <person name="Schmutz J."/>
            <person name="Yadav J."/>
            <person name="Grigoriev I.V."/>
            <person name="Nuss D."/>
        </authorList>
    </citation>
    <scope>NUCLEOTIDE SEQUENCE</scope>
    <source>
        <strain evidence="11">EP155</strain>
    </source>
</reference>
<evidence type="ECO:0000256" key="7">
    <source>
        <dbReference type="ARBA" id="ARBA00022833"/>
    </source>
</evidence>
<feature type="domain" description="MPN" evidence="10">
    <location>
        <begin position="283"/>
        <end position="412"/>
    </location>
</feature>
<keyword evidence="7" id="KW-0862">Zinc</keyword>
<evidence type="ECO:0000256" key="3">
    <source>
        <dbReference type="ARBA" id="ARBA00022670"/>
    </source>
</evidence>
<dbReference type="PANTHER" id="PTHR12947">
    <property type="entry name" value="AMSH-LIKE PROTEASE"/>
    <property type="match status" value="1"/>
</dbReference>
<dbReference type="InterPro" id="IPR044098">
    <property type="entry name" value="STAMBP/STALP-like_MPN"/>
</dbReference>
<dbReference type="FunFam" id="3.40.140.10:FF:000033">
    <property type="entry name" value="AMSH-like protease sst2"/>
    <property type="match status" value="1"/>
</dbReference>
<dbReference type="InterPro" id="IPR000555">
    <property type="entry name" value="JAMM/MPN+_dom"/>
</dbReference>
<dbReference type="CDD" id="cd08066">
    <property type="entry name" value="MPN_AMSH_like"/>
    <property type="match status" value="1"/>
</dbReference>
<dbReference type="Proteomes" id="UP000803844">
    <property type="component" value="Unassembled WGS sequence"/>
</dbReference>
<organism evidence="11 12">
    <name type="scientific">Cryphonectria parasitica (strain ATCC 38755 / EP155)</name>
    <dbReference type="NCBI Taxonomy" id="660469"/>
    <lineage>
        <taxon>Eukaryota</taxon>
        <taxon>Fungi</taxon>
        <taxon>Dikarya</taxon>
        <taxon>Ascomycota</taxon>
        <taxon>Pezizomycotina</taxon>
        <taxon>Sordariomycetes</taxon>
        <taxon>Sordariomycetidae</taxon>
        <taxon>Diaporthales</taxon>
        <taxon>Cryphonectriaceae</taxon>
        <taxon>Cryphonectria-Endothia species complex</taxon>
        <taxon>Cryphonectria</taxon>
    </lineage>
</organism>
<evidence type="ECO:0000259" key="10">
    <source>
        <dbReference type="PROSITE" id="PS50249"/>
    </source>
</evidence>
<dbReference type="GO" id="GO:0140492">
    <property type="term" value="F:metal-dependent deubiquitinase activity"/>
    <property type="evidence" value="ECO:0007669"/>
    <property type="project" value="InterPro"/>
</dbReference>
<dbReference type="AlphaFoldDB" id="A0A9P4XXZ6"/>
<evidence type="ECO:0000313" key="12">
    <source>
        <dbReference type="Proteomes" id="UP000803844"/>
    </source>
</evidence>
<dbReference type="GO" id="GO:0005768">
    <property type="term" value="C:endosome"/>
    <property type="evidence" value="ECO:0007669"/>
    <property type="project" value="TreeGrafter"/>
</dbReference>
<keyword evidence="6" id="KW-0378">Hydrolase</keyword>
<dbReference type="GeneID" id="63841511"/>
<dbReference type="SMART" id="SM00232">
    <property type="entry name" value="JAB_MPN"/>
    <property type="match status" value="1"/>
</dbReference>
<dbReference type="OrthoDB" id="3640at2759"/>
<keyword evidence="3" id="KW-0645">Protease</keyword>
<dbReference type="Gene3D" id="1.20.58.80">
    <property type="entry name" value="Phosphotransferase system, lactose/cellobiose-type IIA subunit"/>
    <property type="match status" value="1"/>
</dbReference>
<evidence type="ECO:0000256" key="1">
    <source>
        <dbReference type="ARBA" id="ARBA00001947"/>
    </source>
</evidence>
<comment type="caution">
    <text evidence="11">The sequence shown here is derived from an EMBL/GenBank/DDBJ whole genome shotgun (WGS) entry which is preliminary data.</text>
</comment>
<dbReference type="Pfam" id="PF01398">
    <property type="entry name" value="JAB"/>
    <property type="match status" value="1"/>
</dbReference>
<dbReference type="GO" id="GO:0061578">
    <property type="term" value="F:K63-linked deubiquitinase activity"/>
    <property type="evidence" value="ECO:0007669"/>
    <property type="project" value="InterPro"/>
</dbReference>
<dbReference type="InterPro" id="IPR015063">
    <property type="entry name" value="USP8_dimer"/>
</dbReference>
<evidence type="ECO:0000256" key="8">
    <source>
        <dbReference type="ARBA" id="ARBA00023049"/>
    </source>
</evidence>
<evidence type="ECO:0000256" key="9">
    <source>
        <dbReference type="SAM" id="MobiDB-lite"/>
    </source>
</evidence>
<evidence type="ECO:0000256" key="6">
    <source>
        <dbReference type="ARBA" id="ARBA00022801"/>
    </source>
</evidence>
<dbReference type="Pfam" id="PF08969">
    <property type="entry name" value="USP8_dimer"/>
    <property type="match status" value="1"/>
</dbReference>
<gene>
    <name evidence="11" type="ORF">M406DRAFT_49060</name>
</gene>
<dbReference type="GO" id="GO:0046872">
    <property type="term" value="F:metal ion binding"/>
    <property type="evidence" value="ECO:0007669"/>
    <property type="project" value="UniProtKB-KW"/>
</dbReference>
<sequence length="462" mass="52444">MNTTWSLPDRPLSIEEITSEANNFKYSNNVPFKHWLRAADSLHRQGKAYVRDGNLAQAYLLLYRFSTLVIKYIPTHPEAKDPEGKNTLKALRARTKPVLETLSELNPQLKAAYDEWVKIHETQQDASTHLDGEKSSFAKRASKDPALSWNPRVRAKLLDADDNQELAVDLANREIRRRDAARKATRQAGISEEEEQQRRTAGLWDNWDAPATRKRSVDDGDIRLNMDAVRRRLDQADQARQPPSPDGIRSQSSTSNFYDRAPSERYTFRPAAYLENGTPLRSIFLPTGLRDEFLRLAGPNTRKGLEMCGILCGTAVNNALFISCLVIPQQTCTSDTCETDNEEAVMEFCMQEDLMVFGWIHTHPTQSCFMSSRDMHTQSGYQVMMPESIAIVCAPRSEPSFGIFRLTNPPGLDHILRCTQSATFHPHSLDNLYTDAVHPTGHVYHSSQMDFTVEDLRTKSRK</sequence>
<dbReference type="GO" id="GO:0006508">
    <property type="term" value="P:proteolysis"/>
    <property type="evidence" value="ECO:0007669"/>
    <property type="project" value="UniProtKB-KW"/>
</dbReference>
<keyword evidence="12" id="KW-1185">Reference proteome</keyword>
<name>A0A9P4XXZ6_CRYP1</name>
<feature type="region of interest" description="Disordered" evidence="9">
    <location>
        <begin position="184"/>
        <end position="207"/>
    </location>
</feature>
<dbReference type="GO" id="GO:0070536">
    <property type="term" value="P:protein K63-linked deubiquitination"/>
    <property type="evidence" value="ECO:0007669"/>
    <property type="project" value="InterPro"/>
</dbReference>
<evidence type="ECO:0000256" key="2">
    <source>
        <dbReference type="ARBA" id="ARBA00010981"/>
    </source>
</evidence>
<comment type="cofactor">
    <cofactor evidence="1">
        <name>Zn(2+)</name>
        <dbReference type="ChEBI" id="CHEBI:29105"/>
    </cofactor>
</comment>
<evidence type="ECO:0000256" key="5">
    <source>
        <dbReference type="ARBA" id="ARBA00022786"/>
    </source>
</evidence>
<dbReference type="Gene3D" id="3.40.140.10">
    <property type="entry name" value="Cytidine Deaminase, domain 2"/>
    <property type="match status" value="1"/>
</dbReference>
<dbReference type="PANTHER" id="PTHR12947:SF13">
    <property type="entry name" value="FI19924P1"/>
    <property type="match status" value="1"/>
</dbReference>
<keyword evidence="8" id="KW-0482">Metalloprotease</keyword>
<keyword evidence="5" id="KW-0833">Ubl conjugation pathway</keyword>
<feature type="region of interest" description="Disordered" evidence="9">
    <location>
        <begin position="233"/>
        <end position="261"/>
    </location>
</feature>
<accession>A0A9P4XXZ6</accession>
<protein>
    <recommendedName>
        <fullName evidence="10">MPN domain-containing protein</fullName>
    </recommendedName>
</protein>
<dbReference type="InterPro" id="IPR037518">
    <property type="entry name" value="MPN"/>
</dbReference>
<proteinExistence type="inferred from homology"/>
<keyword evidence="4" id="KW-0479">Metal-binding</keyword>
<dbReference type="GO" id="GO:0016020">
    <property type="term" value="C:membrane"/>
    <property type="evidence" value="ECO:0007669"/>
    <property type="project" value="TreeGrafter"/>
</dbReference>
<evidence type="ECO:0000313" key="11">
    <source>
        <dbReference type="EMBL" id="KAF3763359.1"/>
    </source>
</evidence>
<dbReference type="RefSeq" id="XP_040774320.1">
    <property type="nucleotide sequence ID" value="XM_040924382.1"/>
</dbReference>
<comment type="similarity">
    <text evidence="2">Belongs to the peptidase M67C family.</text>
</comment>
<dbReference type="SUPFAM" id="SSF102712">
    <property type="entry name" value="JAB1/MPN domain"/>
    <property type="match status" value="1"/>
</dbReference>
<dbReference type="PROSITE" id="PS50249">
    <property type="entry name" value="MPN"/>
    <property type="match status" value="1"/>
</dbReference>
<evidence type="ECO:0000256" key="4">
    <source>
        <dbReference type="ARBA" id="ARBA00022723"/>
    </source>
</evidence>